<comment type="caution">
    <text evidence="3">The sequence shown here is derived from an EMBL/GenBank/DDBJ whole genome shotgun (WGS) entry which is preliminary data.</text>
</comment>
<dbReference type="PANTHER" id="PTHR35174:SF4">
    <property type="entry name" value="BLL7163 PROTEIN"/>
    <property type="match status" value="1"/>
</dbReference>
<dbReference type="OrthoDB" id="668782at2"/>
<dbReference type="EMBL" id="SDWW01000009">
    <property type="protein sequence ID" value="RYV52044.1"/>
    <property type="molecule type" value="Genomic_DNA"/>
</dbReference>
<dbReference type="InterPro" id="IPR011008">
    <property type="entry name" value="Dimeric_a/b-barrel"/>
</dbReference>
<dbReference type="SUPFAM" id="SSF54909">
    <property type="entry name" value="Dimeric alpha+beta barrel"/>
    <property type="match status" value="1"/>
</dbReference>
<reference evidence="3 4" key="1">
    <citation type="submission" date="2019-01" db="EMBL/GenBank/DDBJ databases">
        <title>Novel species of Cellulomonas.</title>
        <authorList>
            <person name="Liu Q."/>
            <person name="Xin Y.-H."/>
        </authorList>
    </citation>
    <scope>NUCLEOTIDE SEQUENCE [LARGE SCALE GENOMIC DNA]</scope>
    <source>
        <strain evidence="3 4">HLT2-17</strain>
    </source>
</reference>
<sequence length="140" mass="15071">MKVMVLGKATGRSEAGEFGTPEEFVAMDQYNEKLAEAGIVLVAGDGLQPTSKGKRVALDADGNATVIDGPFAETKELVAGYAIWEVASMEEAVEWAKRSPLRNSEMELRKIFDAEDFADSFGAEIEAAAERARHDSTTSP</sequence>
<proteinExistence type="inferred from homology"/>
<evidence type="ECO:0000313" key="3">
    <source>
        <dbReference type="EMBL" id="RYV52044.1"/>
    </source>
</evidence>
<evidence type="ECO:0000256" key="1">
    <source>
        <dbReference type="ARBA" id="ARBA00007689"/>
    </source>
</evidence>
<dbReference type="PANTHER" id="PTHR35174">
    <property type="entry name" value="BLL7171 PROTEIN-RELATED"/>
    <property type="match status" value="1"/>
</dbReference>
<dbReference type="AlphaFoldDB" id="A0A4V1ZHH3"/>
<name>A0A4V1ZHH3_9MICO</name>
<accession>A0A4V1ZHH3</accession>
<protein>
    <submittedName>
        <fullName evidence="3">YciI family protein</fullName>
    </submittedName>
</protein>
<dbReference type="RefSeq" id="WP_130101689.1">
    <property type="nucleotide sequence ID" value="NZ_SDWW01000009.1"/>
</dbReference>
<evidence type="ECO:0000313" key="4">
    <source>
        <dbReference type="Proteomes" id="UP000293764"/>
    </source>
</evidence>
<dbReference type="Proteomes" id="UP000293764">
    <property type="component" value="Unassembled WGS sequence"/>
</dbReference>
<evidence type="ECO:0000259" key="2">
    <source>
        <dbReference type="Pfam" id="PF03795"/>
    </source>
</evidence>
<comment type="similarity">
    <text evidence="1">Belongs to the YciI family.</text>
</comment>
<keyword evidence="4" id="KW-1185">Reference proteome</keyword>
<dbReference type="Pfam" id="PF03795">
    <property type="entry name" value="YCII"/>
    <property type="match status" value="1"/>
</dbReference>
<gene>
    <name evidence="3" type="ORF">EUA98_05615</name>
</gene>
<feature type="domain" description="YCII-related" evidence="2">
    <location>
        <begin position="25"/>
        <end position="113"/>
    </location>
</feature>
<organism evidence="3 4">
    <name type="scientific">Pengzhenrongella frigida</name>
    <dbReference type="NCBI Taxonomy" id="1259133"/>
    <lineage>
        <taxon>Bacteria</taxon>
        <taxon>Bacillati</taxon>
        <taxon>Actinomycetota</taxon>
        <taxon>Actinomycetes</taxon>
        <taxon>Micrococcales</taxon>
        <taxon>Pengzhenrongella</taxon>
    </lineage>
</organism>
<dbReference type="Gene3D" id="3.30.70.1060">
    <property type="entry name" value="Dimeric alpha+beta barrel"/>
    <property type="match status" value="1"/>
</dbReference>
<dbReference type="InterPro" id="IPR005545">
    <property type="entry name" value="YCII"/>
</dbReference>